<proteinExistence type="predicted"/>
<dbReference type="Proteomes" id="UP000494222">
    <property type="component" value="Unassembled WGS sequence"/>
</dbReference>
<evidence type="ECO:0000313" key="2">
    <source>
        <dbReference type="Proteomes" id="UP000494222"/>
    </source>
</evidence>
<protein>
    <submittedName>
        <fullName evidence="1">Uncharacterized protein</fullName>
    </submittedName>
</protein>
<sequence>MFGRCAIGWIICNPKLMAAARPAWLQTRYDQ</sequence>
<reference evidence="1 2" key="1">
    <citation type="submission" date="2019-09" db="EMBL/GenBank/DDBJ databases">
        <authorList>
            <person name="Depoorter E."/>
        </authorList>
    </citation>
    <scope>NUCLEOTIDE SEQUENCE [LARGE SCALE GENOMIC DNA]</scope>
    <source>
        <strain evidence="1">LMG 24064</strain>
    </source>
</reference>
<gene>
    <name evidence="1" type="ORF">BLA24064_02422</name>
</gene>
<accession>A0A6P2KFA7</accession>
<dbReference type="EMBL" id="CABVPL010000013">
    <property type="protein sequence ID" value="VWB53066.1"/>
    <property type="molecule type" value="Genomic_DNA"/>
</dbReference>
<name>A0A6P2KFA7_9BURK</name>
<evidence type="ECO:0000313" key="1">
    <source>
        <dbReference type="EMBL" id="VWB53066.1"/>
    </source>
</evidence>
<dbReference type="AlphaFoldDB" id="A0A6P2KFA7"/>
<organism evidence="1 2">
    <name type="scientific">Burkholderia latens</name>
    <dbReference type="NCBI Taxonomy" id="488446"/>
    <lineage>
        <taxon>Bacteria</taxon>
        <taxon>Pseudomonadati</taxon>
        <taxon>Pseudomonadota</taxon>
        <taxon>Betaproteobacteria</taxon>
        <taxon>Burkholderiales</taxon>
        <taxon>Burkholderiaceae</taxon>
        <taxon>Burkholderia</taxon>
        <taxon>Burkholderia cepacia complex</taxon>
    </lineage>
</organism>